<dbReference type="STRING" id="452471.Aasi_0115"/>
<proteinExistence type="predicted"/>
<organism evidence="4 5">
    <name type="scientific">Amoebophilus asiaticus (strain 5a2)</name>
    <dbReference type="NCBI Taxonomy" id="452471"/>
    <lineage>
        <taxon>Bacteria</taxon>
        <taxon>Pseudomonadati</taxon>
        <taxon>Bacteroidota</taxon>
        <taxon>Cytophagia</taxon>
        <taxon>Cytophagales</taxon>
        <taxon>Amoebophilaceae</taxon>
        <taxon>Candidatus Amoebophilus</taxon>
    </lineage>
</organism>
<dbReference type="InterPro" id="IPR016039">
    <property type="entry name" value="Thiolase-like"/>
</dbReference>
<reference evidence="4 5" key="1">
    <citation type="journal article" date="2010" name="J. Bacteriol.">
        <title>The genome of the amoeba symbiont 'Candidatus Amoebophilus asiaticus' reveals common mechanisms for host cell interaction among amoeba-associated bacteria.</title>
        <authorList>
            <person name="Schmitz-Esser S."/>
            <person name="Tischler P."/>
            <person name="Arnold R."/>
            <person name="Montanaro J."/>
            <person name="Wagner M."/>
            <person name="Rattei T."/>
            <person name="Horn M."/>
        </authorList>
    </citation>
    <scope>NUCLEOTIDE SEQUENCE [LARGE SCALE GENOMIC DNA]</scope>
    <source>
        <strain evidence="4 5">5a2</strain>
    </source>
</reference>
<evidence type="ECO:0000313" key="5">
    <source>
        <dbReference type="Proteomes" id="UP000001227"/>
    </source>
</evidence>
<dbReference type="Gene3D" id="3.40.47.10">
    <property type="match status" value="1"/>
</dbReference>
<evidence type="ECO:0000256" key="1">
    <source>
        <dbReference type="ARBA" id="ARBA00022679"/>
    </source>
</evidence>
<evidence type="ECO:0000259" key="3">
    <source>
        <dbReference type="Pfam" id="PF08541"/>
    </source>
</evidence>
<dbReference type="eggNOG" id="COG0332">
    <property type="taxonomic scope" value="Bacteria"/>
</dbReference>
<dbReference type="OrthoDB" id="5171393at2"/>
<dbReference type="GO" id="GO:0016746">
    <property type="term" value="F:acyltransferase activity"/>
    <property type="evidence" value="ECO:0007669"/>
    <property type="project" value="UniProtKB-KW"/>
</dbReference>
<dbReference type="Pfam" id="PF08541">
    <property type="entry name" value="ACP_syn_III_C"/>
    <property type="match status" value="1"/>
</dbReference>
<keyword evidence="2" id="KW-0012">Acyltransferase</keyword>
<accession>B3EUE4</accession>
<gene>
    <name evidence="4" type="ordered locus">Aasi_0115</name>
</gene>
<evidence type="ECO:0000256" key="2">
    <source>
        <dbReference type="ARBA" id="ARBA00023315"/>
    </source>
</evidence>
<dbReference type="AlphaFoldDB" id="B3EUE4"/>
<dbReference type="Proteomes" id="UP000001227">
    <property type="component" value="Chromosome"/>
</dbReference>
<feature type="domain" description="Beta-ketoacyl-[acyl-carrier-protein] synthase III C-terminal" evidence="3">
    <location>
        <begin position="244"/>
        <end position="334"/>
    </location>
</feature>
<dbReference type="InterPro" id="IPR013747">
    <property type="entry name" value="ACP_syn_III_C"/>
</dbReference>
<protein>
    <submittedName>
        <fullName evidence="4">3-Oxoacyl-(Acyl-carrier-protein (ACP)) synthase III domain protein</fullName>
    </submittedName>
</protein>
<evidence type="ECO:0000313" key="4">
    <source>
        <dbReference type="EMBL" id="ACE05563.1"/>
    </source>
</evidence>
<keyword evidence="1" id="KW-0808">Transferase</keyword>
<name>B3EUE4_AMOA5</name>
<dbReference type="EMBL" id="CP001102">
    <property type="protein sequence ID" value="ACE05563.1"/>
    <property type="molecule type" value="Genomic_DNA"/>
</dbReference>
<keyword evidence="5" id="KW-1185">Reference proteome</keyword>
<dbReference type="PANTHER" id="PTHR34069:SF2">
    <property type="entry name" value="BETA-KETOACYL-[ACYL-CARRIER-PROTEIN] SYNTHASE III"/>
    <property type="match status" value="1"/>
</dbReference>
<dbReference type="GO" id="GO:0044550">
    <property type="term" value="P:secondary metabolite biosynthetic process"/>
    <property type="evidence" value="ECO:0007669"/>
    <property type="project" value="TreeGrafter"/>
</dbReference>
<dbReference type="KEGG" id="aas:Aasi_0115"/>
<dbReference type="PANTHER" id="PTHR34069">
    <property type="entry name" value="3-OXOACYL-[ACYL-CARRIER-PROTEIN] SYNTHASE 3"/>
    <property type="match status" value="1"/>
</dbReference>
<sequence length="343" mass="37944">MQTVSLIKTASYLPERVITNDFFCSASIEEAERELNPMFRRVKQRRHVSDTETPTYMIVEAINKLLDELNLTPQHDIDMILTNVSVPEEIFMGCGAIVAKKIGARPKFVFDFHHSGCISFVTMLDLAKTYIQNNQAKSAIICNVQNSAGCIFGQLSTRNKPHARVPGDGCGIAYILASEESPILSTVQYCYPENAESMYGTSEDGRKHWQPGNGELYLDFNEAKIVHTIAAGNKIVPMAISAACKQAGITHDDIDFLVTTQPSALFLRNWREAVQLSPEKHIQTFAELGNLFGAAIPINFTYAIEYNLFQPNNNIVLAGFSHAGDFAAASVIKWQASSALKKC</sequence>
<dbReference type="HOGENOM" id="CLU_828780_0_0_10"/>
<dbReference type="SUPFAM" id="SSF53901">
    <property type="entry name" value="Thiolase-like"/>
    <property type="match status" value="1"/>
</dbReference>